<evidence type="ECO:0000256" key="5">
    <source>
        <dbReference type="ARBA" id="ARBA00022670"/>
    </source>
</evidence>
<evidence type="ECO:0000256" key="8">
    <source>
        <dbReference type="RuleBase" id="RU003993"/>
    </source>
</evidence>
<dbReference type="GO" id="GO:0005886">
    <property type="term" value="C:plasma membrane"/>
    <property type="evidence" value="ECO:0007669"/>
    <property type="project" value="UniProtKB-SubCell"/>
</dbReference>
<dbReference type="CDD" id="cd06462">
    <property type="entry name" value="Peptidase_S24_S26"/>
    <property type="match status" value="1"/>
</dbReference>
<evidence type="ECO:0000313" key="12">
    <source>
        <dbReference type="Proteomes" id="UP000215144"/>
    </source>
</evidence>
<evidence type="ECO:0000256" key="7">
    <source>
        <dbReference type="PIRSR" id="PIRSR600223-1"/>
    </source>
</evidence>
<comment type="similarity">
    <text evidence="3 9">Belongs to the peptidase S26 family.</text>
</comment>
<evidence type="ECO:0000256" key="3">
    <source>
        <dbReference type="ARBA" id="ARBA00009370"/>
    </source>
</evidence>
<evidence type="ECO:0000256" key="1">
    <source>
        <dbReference type="ARBA" id="ARBA00000677"/>
    </source>
</evidence>
<dbReference type="Proteomes" id="UP000215144">
    <property type="component" value="Chromosome 1"/>
</dbReference>
<dbReference type="InterPro" id="IPR019533">
    <property type="entry name" value="Peptidase_S26"/>
</dbReference>
<dbReference type="PANTHER" id="PTHR43390">
    <property type="entry name" value="SIGNAL PEPTIDASE I"/>
    <property type="match status" value="1"/>
</dbReference>
<evidence type="ECO:0000313" key="11">
    <source>
        <dbReference type="EMBL" id="SNV33992.1"/>
    </source>
</evidence>
<evidence type="ECO:0000256" key="2">
    <source>
        <dbReference type="ARBA" id="ARBA00004401"/>
    </source>
</evidence>
<dbReference type="InterPro" id="IPR036286">
    <property type="entry name" value="LexA/Signal_pep-like_sf"/>
</dbReference>
<dbReference type="SUPFAM" id="SSF51306">
    <property type="entry name" value="LexA/Signal peptidase"/>
    <property type="match status" value="1"/>
</dbReference>
<dbReference type="EC" id="3.4.21.89" evidence="4 8"/>
<comment type="catalytic activity">
    <reaction evidence="1 8">
        <text>Cleavage of hydrophobic, N-terminal signal or leader sequences from secreted and periplasmic proteins.</text>
        <dbReference type="EC" id="3.4.21.89"/>
    </reaction>
</comment>
<evidence type="ECO:0000256" key="6">
    <source>
        <dbReference type="ARBA" id="ARBA00022801"/>
    </source>
</evidence>
<dbReference type="Pfam" id="PF10502">
    <property type="entry name" value="Peptidase_S26"/>
    <property type="match status" value="1"/>
</dbReference>
<dbReference type="PRINTS" id="PR00727">
    <property type="entry name" value="LEADERPTASE"/>
</dbReference>
<feature type="domain" description="Peptidase S26" evidence="10">
    <location>
        <begin position="6"/>
        <end position="188"/>
    </location>
</feature>
<dbReference type="EMBL" id="LT906454">
    <property type="protein sequence ID" value="SNV33992.1"/>
    <property type="molecule type" value="Genomic_DNA"/>
</dbReference>
<dbReference type="PROSITE" id="PS00760">
    <property type="entry name" value="SPASE_I_2"/>
    <property type="match status" value="1"/>
</dbReference>
<dbReference type="OrthoDB" id="9802919at2"/>
<dbReference type="PANTHER" id="PTHR43390:SF1">
    <property type="entry name" value="CHLOROPLAST PROCESSING PEPTIDASE"/>
    <property type="match status" value="1"/>
</dbReference>
<evidence type="ECO:0000256" key="4">
    <source>
        <dbReference type="ARBA" id="ARBA00013208"/>
    </source>
</evidence>
<dbReference type="PROSITE" id="PS00501">
    <property type="entry name" value="SPASE_I_1"/>
    <property type="match status" value="1"/>
</dbReference>
<keyword evidence="5 8" id="KW-0645">Protease</keyword>
<gene>
    <name evidence="11" type="primary">sipA</name>
    <name evidence="11" type="ORF">SAMEA4504048_00301</name>
</gene>
<reference evidence="11 12" key="1">
    <citation type="submission" date="2017-06" db="EMBL/GenBank/DDBJ databases">
        <authorList>
            <consortium name="Pathogen Informatics"/>
        </authorList>
    </citation>
    <scope>NUCLEOTIDE SEQUENCE [LARGE SCALE GENOMIC DNA]</scope>
    <source>
        <strain evidence="11 12">NCTC11291</strain>
    </source>
</reference>
<keyword evidence="6 8" id="KW-0378">Hydrolase</keyword>
<sequence>MKRFIIEWGLFLLFITIFLLSRWLIWFPVAVDGHSMDPTLSDKERLIVIKTAKIERFDIVVADEEENGEQKQIVKRVIGMPGDTISYDKDTLRVNGREVNESYLDDYLKRYQDDKLQATYDFNPYFQSLAKASKAFTQDSSGQVTFEVTVPEGHYYLLGDDRIVSKDSRAVGTFTKNNLVGEVKFRYWPLTKAGTVD</sequence>
<dbReference type="RefSeq" id="WP_095121609.1">
    <property type="nucleotide sequence ID" value="NZ_LT906454.1"/>
</dbReference>
<accession>A0A239WHT8</accession>
<dbReference type="InterPro" id="IPR019757">
    <property type="entry name" value="Pept_S26A_signal_pept_1_Lys-AS"/>
</dbReference>
<dbReference type="InterPro" id="IPR000223">
    <property type="entry name" value="Pept_S26A_signal_pept_1"/>
</dbReference>
<dbReference type="GO" id="GO:0006465">
    <property type="term" value="P:signal peptide processing"/>
    <property type="evidence" value="ECO:0007669"/>
    <property type="project" value="InterPro"/>
</dbReference>
<dbReference type="InterPro" id="IPR019756">
    <property type="entry name" value="Pept_S26A_signal_pept_1_Ser-AS"/>
</dbReference>
<name>A0A239WHT8_STRAI</name>
<dbReference type="KEGG" id="saco:SAME_00301"/>
<organism evidence="11 12">
    <name type="scientific">Streptococcus acidominimus</name>
    <dbReference type="NCBI Taxonomy" id="1326"/>
    <lineage>
        <taxon>Bacteria</taxon>
        <taxon>Bacillati</taxon>
        <taxon>Bacillota</taxon>
        <taxon>Bacilli</taxon>
        <taxon>Lactobacillales</taxon>
        <taxon>Streptococcaceae</taxon>
        <taxon>Streptococcus</taxon>
    </lineage>
</organism>
<dbReference type="Gene3D" id="2.10.109.10">
    <property type="entry name" value="Umud Fragment, subunit A"/>
    <property type="match status" value="1"/>
</dbReference>
<evidence type="ECO:0000256" key="9">
    <source>
        <dbReference type="RuleBase" id="RU362042"/>
    </source>
</evidence>
<comment type="subcellular location">
    <subcellularLocation>
        <location evidence="2">Cell membrane</location>
        <topology evidence="2">Single-pass type II membrane protein</topology>
    </subcellularLocation>
    <subcellularLocation>
        <location evidence="9">Membrane</location>
        <topology evidence="9">Single-pass type II membrane protein</topology>
    </subcellularLocation>
</comment>
<protein>
    <recommendedName>
        <fullName evidence="4 8">Signal peptidase I</fullName>
        <ecNumber evidence="4 8">3.4.21.89</ecNumber>
    </recommendedName>
</protein>
<feature type="active site" evidence="7">
    <location>
        <position position="75"/>
    </location>
</feature>
<feature type="active site" evidence="7">
    <location>
        <position position="35"/>
    </location>
</feature>
<dbReference type="GO" id="GO:0004252">
    <property type="term" value="F:serine-type endopeptidase activity"/>
    <property type="evidence" value="ECO:0007669"/>
    <property type="project" value="InterPro"/>
</dbReference>
<dbReference type="GO" id="GO:0009003">
    <property type="term" value="F:signal peptidase activity"/>
    <property type="evidence" value="ECO:0007669"/>
    <property type="project" value="UniProtKB-EC"/>
</dbReference>
<proteinExistence type="inferred from homology"/>
<dbReference type="AlphaFoldDB" id="A0A239WHT8"/>
<dbReference type="NCBIfam" id="TIGR02227">
    <property type="entry name" value="sigpep_I_bact"/>
    <property type="match status" value="1"/>
</dbReference>
<evidence type="ECO:0000259" key="10">
    <source>
        <dbReference type="Pfam" id="PF10502"/>
    </source>
</evidence>